<dbReference type="OrthoDB" id="539158at2759"/>
<keyword evidence="2" id="KW-1185">Reference proteome</keyword>
<gene>
    <name evidence="1" type="primary">CHEK1_4</name>
    <name evidence="1" type="ORF">OS493_018235</name>
</gene>
<dbReference type="GO" id="GO:0004674">
    <property type="term" value="F:protein serine/threonine kinase activity"/>
    <property type="evidence" value="ECO:0007669"/>
    <property type="project" value="UniProtKB-EC"/>
</dbReference>
<dbReference type="AlphaFoldDB" id="A0A9W9YF34"/>
<reference evidence="1" key="1">
    <citation type="submission" date="2023-01" db="EMBL/GenBank/DDBJ databases">
        <title>Genome assembly of the deep-sea coral Lophelia pertusa.</title>
        <authorList>
            <person name="Herrera S."/>
            <person name="Cordes E."/>
        </authorList>
    </citation>
    <scope>NUCLEOTIDE SEQUENCE</scope>
    <source>
        <strain evidence="1">USNM1676648</strain>
        <tissue evidence="1">Polyp</tissue>
    </source>
</reference>
<comment type="caution">
    <text evidence="1">The sequence shown here is derived from an EMBL/GenBank/DDBJ whole genome shotgun (WGS) entry which is preliminary data.</text>
</comment>
<name>A0A9W9YF34_9CNID</name>
<evidence type="ECO:0000313" key="1">
    <source>
        <dbReference type="EMBL" id="KAJ7333066.1"/>
    </source>
</evidence>
<dbReference type="Proteomes" id="UP001163046">
    <property type="component" value="Unassembled WGS sequence"/>
</dbReference>
<evidence type="ECO:0000313" key="2">
    <source>
        <dbReference type="Proteomes" id="UP001163046"/>
    </source>
</evidence>
<proteinExistence type="predicted"/>
<dbReference type="EMBL" id="MU827787">
    <property type="protein sequence ID" value="KAJ7333066.1"/>
    <property type="molecule type" value="Genomic_DNA"/>
</dbReference>
<sequence length="180" mass="20480">MTAFVEGWDFMETLGEGAYGRILYSSNASGCSCQFDFMDKETEGNKTVSVSWNALGGGELFDRIEPDVGMPQHQAQRYFQAAYRWSGVPSQNKALLTETLNLRTFCLEFSDDNLKITDFGFSTVFRHKGKERPWGNAVEPLHMLHRRFCPRVNTELSLQTSWSCGIVFSLQMFSRRTSMG</sequence>
<dbReference type="EC" id="2.7.11.1" evidence="1"/>
<protein>
    <submittedName>
        <fullName evidence="1">Serine/threonine-protein kinase Chk1</fullName>
        <ecNumber evidence="1">2.7.11.1</ecNumber>
    </submittedName>
</protein>
<keyword evidence="1" id="KW-0808">Transferase</keyword>
<keyword evidence="1" id="KW-0418">Kinase</keyword>
<organism evidence="1 2">
    <name type="scientific">Desmophyllum pertusum</name>
    <dbReference type="NCBI Taxonomy" id="174260"/>
    <lineage>
        <taxon>Eukaryota</taxon>
        <taxon>Metazoa</taxon>
        <taxon>Cnidaria</taxon>
        <taxon>Anthozoa</taxon>
        <taxon>Hexacorallia</taxon>
        <taxon>Scleractinia</taxon>
        <taxon>Caryophylliina</taxon>
        <taxon>Caryophylliidae</taxon>
        <taxon>Desmophyllum</taxon>
    </lineage>
</organism>
<accession>A0A9W9YF34</accession>